<feature type="compositionally biased region" description="Low complexity" evidence="1">
    <location>
        <begin position="949"/>
        <end position="961"/>
    </location>
</feature>
<comment type="caution">
    <text evidence="2">The sequence shown here is derived from an EMBL/GenBank/DDBJ whole genome shotgun (WGS) entry which is preliminary data.</text>
</comment>
<dbReference type="InterPro" id="IPR027417">
    <property type="entry name" value="P-loop_NTPase"/>
</dbReference>
<name>A0ABP8Q7H1_9ACTN</name>
<dbReference type="Proteomes" id="UP001500503">
    <property type="component" value="Unassembled WGS sequence"/>
</dbReference>
<dbReference type="EMBL" id="BAABHF010000024">
    <property type="protein sequence ID" value="GAA4498839.1"/>
    <property type="molecule type" value="Genomic_DNA"/>
</dbReference>
<dbReference type="RefSeq" id="WP_345466764.1">
    <property type="nucleotide sequence ID" value="NZ_BAABHF010000024.1"/>
</dbReference>
<feature type="region of interest" description="Disordered" evidence="1">
    <location>
        <begin position="944"/>
        <end position="969"/>
    </location>
</feature>
<evidence type="ECO:0000256" key="1">
    <source>
        <dbReference type="SAM" id="MobiDB-lite"/>
    </source>
</evidence>
<sequence length="969" mass="104456">MGADRQTVIVESGFGYGVIGADLHVFPDRGPVYLLAAHRPPPAPDRSWLLEQPSRMLNARFQVVGYRGRTRERDDLAHWRDNGPRLSAVWLHGPGGQGKTRLAAEFAAESAAAGWKVVTAVHGGVMRPGGAEDLRADGAEGVLLIVDYADRWPLSHLTWLFSNALLHGPRPARLVLLARSAVPWPAVRAALEGHSAGTRDLALTAPATVGERKAMFGTARDCFAAVYGIECPDIAPPDGLELPEFGLVLALHMAALVAVDTHAQGVRSPAEMDGITGYLLGRERNHWTRLWENRLEGADHRTPPGVMSRAVFAAALSGAVRHEDGVATLDRVGVEAPARVLADHGVCYPPQSPGDVLEPLYPDRLAEDFVALSLPGHPVTGSPADSWAPEAARELGSRSPDGRVPIRSLVFLASAAAPDRWPHVAPFVARLVLADPSLAVAAGSPVLGLLAELDIDVEVLERVAAELPAHGDVNVDVGAAALIERLTPSRVEAGRDPAVRSGHYQELAFRLSRAGRAGEATDAAERAVECARSADDSSLAIALVYLSEYADHAERGPRSRTAAKEATRLFRDLAAAAPADYEVGLALSLSNQALSESRVVLTAEALADAEQAVRIFARLAQKDPAAYSSGFAMAITSLAGFYQRVLQPAKSLRGAEKAVGLLRERLAAGPAAPASGLARSLAADESNLVWSLIVLAESRWGARRKEQSIEALEEALEISRRLAETVPEAYETDLARVAQRLALYLWNLGRFRDAFAVAQEAVAMFTKLAAAVPGRHEEELAAASCVYVRAGVDGRCDLTGPRQAAERALEIYQRLNLRRPGTHRKNVESARDLVFEVREAARGFPPERRRSWTNEAHWSTLINQDEEWQDASDRRLRIAEMDPRYCANVRAFILRQADDLLAKVLSAFAVTPEALGLREGDTARSWLESRPLLIALADRAALTRRSGARRAGPAEAEGARPTDGTSRRA</sequence>
<protein>
    <submittedName>
        <fullName evidence="2">Tetratricopeptide repeat protein</fullName>
    </submittedName>
</protein>
<organism evidence="2 3">
    <name type="scientific">Actinoallomurus oryzae</name>
    <dbReference type="NCBI Taxonomy" id="502180"/>
    <lineage>
        <taxon>Bacteria</taxon>
        <taxon>Bacillati</taxon>
        <taxon>Actinomycetota</taxon>
        <taxon>Actinomycetes</taxon>
        <taxon>Streptosporangiales</taxon>
        <taxon>Thermomonosporaceae</taxon>
        <taxon>Actinoallomurus</taxon>
    </lineage>
</organism>
<dbReference type="InterPro" id="IPR011990">
    <property type="entry name" value="TPR-like_helical_dom_sf"/>
</dbReference>
<accession>A0ABP8Q7H1</accession>
<dbReference type="SUPFAM" id="SSF48452">
    <property type="entry name" value="TPR-like"/>
    <property type="match status" value="1"/>
</dbReference>
<reference evidence="3" key="1">
    <citation type="journal article" date="2019" name="Int. J. Syst. Evol. Microbiol.">
        <title>The Global Catalogue of Microorganisms (GCM) 10K type strain sequencing project: providing services to taxonomists for standard genome sequencing and annotation.</title>
        <authorList>
            <consortium name="The Broad Institute Genomics Platform"/>
            <consortium name="The Broad Institute Genome Sequencing Center for Infectious Disease"/>
            <person name="Wu L."/>
            <person name="Ma J."/>
        </authorList>
    </citation>
    <scope>NUCLEOTIDE SEQUENCE [LARGE SCALE GENOMIC DNA]</scope>
    <source>
        <strain evidence="3">JCM 17933</strain>
    </source>
</reference>
<dbReference type="SUPFAM" id="SSF52540">
    <property type="entry name" value="P-loop containing nucleoside triphosphate hydrolases"/>
    <property type="match status" value="1"/>
</dbReference>
<keyword evidence="3" id="KW-1185">Reference proteome</keyword>
<gene>
    <name evidence="2" type="ORF">GCM10023191_044690</name>
</gene>
<proteinExistence type="predicted"/>
<evidence type="ECO:0000313" key="3">
    <source>
        <dbReference type="Proteomes" id="UP001500503"/>
    </source>
</evidence>
<evidence type="ECO:0000313" key="2">
    <source>
        <dbReference type="EMBL" id="GAA4498839.1"/>
    </source>
</evidence>
<dbReference type="Gene3D" id="1.25.40.10">
    <property type="entry name" value="Tetratricopeptide repeat domain"/>
    <property type="match status" value="2"/>
</dbReference>